<dbReference type="SUPFAM" id="SSF53807">
    <property type="entry name" value="Helical backbone' metal receptor"/>
    <property type="match status" value="1"/>
</dbReference>
<evidence type="ECO:0000256" key="2">
    <source>
        <dbReference type="ARBA" id="ARBA00008814"/>
    </source>
</evidence>
<feature type="domain" description="Fe/B12 periplasmic-binding" evidence="6">
    <location>
        <begin position="66"/>
        <end position="339"/>
    </location>
</feature>
<keyword evidence="8" id="KW-1185">Reference proteome</keyword>
<comment type="caution">
    <text evidence="7">The sequence shown here is derived from an EMBL/GenBank/DDBJ whole genome shotgun (WGS) entry which is preliminary data.</text>
</comment>
<dbReference type="PANTHER" id="PTHR30532">
    <property type="entry name" value="IRON III DICITRATE-BINDING PERIPLASMIC PROTEIN"/>
    <property type="match status" value="1"/>
</dbReference>
<proteinExistence type="inferred from homology"/>
<dbReference type="Gene3D" id="3.40.50.1980">
    <property type="entry name" value="Nitrogenase molybdenum iron protein domain"/>
    <property type="match status" value="2"/>
</dbReference>
<dbReference type="EMBL" id="JACHVQ010000001">
    <property type="protein sequence ID" value="MBB2890536.1"/>
    <property type="molecule type" value="Genomic_DNA"/>
</dbReference>
<evidence type="ECO:0000256" key="3">
    <source>
        <dbReference type="ARBA" id="ARBA00022448"/>
    </source>
</evidence>
<keyword evidence="4 5" id="KW-0732">Signal</keyword>
<reference evidence="7 8" key="1">
    <citation type="submission" date="2020-08" db="EMBL/GenBank/DDBJ databases">
        <title>Sequencing the genomes of 1000 actinobacteria strains.</title>
        <authorList>
            <person name="Klenk H.-P."/>
        </authorList>
    </citation>
    <scope>NUCLEOTIDE SEQUENCE [LARGE SCALE GENOMIC DNA]</scope>
    <source>
        <strain evidence="7 8">DSM 105369</strain>
    </source>
</reference>
<dbReference type="InterPro" id="IPR051313">
    <property type="entry name" value="Bact_iron-sidero_bind"/>
</dbReference>
<evidence type="ECO:0000259" key="6">
    <source>
        <dbReference type="PROSITE" id="PS50983"/>
    </source>
</evidence>
<comment type="similarity">
    <text evidence="2">Belongs to the bacterial solute-binding protein 8 family.</text>
</comment>
<dbReference type="Proteomes" id="UP000559182">
    <property type="component" value="Unassembled WGS sequence"/>
</dbReference>
<sequence>MSTASRRSLLGALGGVSAAALLAACGSDGSGSGSPGSGGTTTATGAFPVTVAHKYGSTTVRSAPKRVVCVGLVEQDTLLALGVVPVAITPWLPTGDEGYPWEQPKLHGGSLKQLPSTLNIEKIAATRPDLIIAIYSGISAGDYARLSKIAPTIAQAKVYADYAVPWDVASRTVADAIGRHTAGGQLVTKVKGTLAAAKKSHPQFAGRTAVVGTVNGDGGLNLYTQDDPRIQIQRALGFRYPTGLRPKSDESFFTTLSPERAREVDFDVVVWLASQNQVRKATGGLFEQTKAAQQGRVIYIPQTDRSDATPPYAAGFSFVTPLSIPWTLHRYVPQLVAAVDGKTTTEVPAPTT</sequence>
<organism evidence="7 8">
    <name type="scientific">Flexivirga oryzae</name>
    <dbReference type="NCBI Taxonomy" id="1794944"/>
    <lineage>
        <taxon>Bacteria</taxon>
        <taxon>Bacillati</taxon>
        <taxon>Actinomycetota</taxon>
        <taxon>Actinomycetes</taxon>
        <taxon>Micrococcales</taxon>
        <taxon>Dermacoccaceae</taxon>
        <taxon>Flexivirga</taxon>
    </lineage>
</organism>
<gene>
    <name evidence="7" type="ORF">FHU39_000520</name>
</gene>
<dbReference type="InterPro" id="IPR006311">
    <property type="entry name" value="TAT_signal"/>
</dbReference>
<dbReference type="PROSITE" id="PS50983">
    <property type="entry name" value="FE_B12_PBP"/>
    <property type="match status" value="1"/>
</dbReference>
<dbReference type="GO" id="GO:1901678">
    <property type="term" value="P:iron coordination entity transport"/>
    <property type="evidence" value="ECO:0007669"/>
    <property type="project" value="UniProtKB-ARBA"/>
</dbReference>
<feature type="chain" id="PRO_5038592175" evidence="5">
    <location>
        <begin position="24"/>
        <end position="352"/>
    </location>
</feature>
<name>A0A839N4G7_9MICO</name>
<evidence type="ECO:0000256" key="5">
    <source>
        <dbReference type="SAM" id="SignalP"/>
    </source>
</evidence>
<dbReference type="RefSeq" id="WP_183318705.1">
    <property type="nucleotide sequence ID" value="NZ_JACHVQ010000001.1"/>
</dbReference>
<dbReference type="GO" id="GO:0030288">
    <property type="term" value="C:outer membrane-bounded periplasmic space"/>
    <property type="evidence" value="ECO:0007669"/>
    <property type="project" value="TreeGrafter"/>
</dbReference>
<evidence type="ECO:0000313" key="7">
    <source>
        <dbReference type="EMBL" id="MBB2890536.1"/>
    </source>
</evidence>
<evidence type="ECO:0000313" key="8">
    <source>
        <dbReference type="Proteomes" id="UP000559182"/>
    </source>
</evidence>
<dbReference type="PANTHER" id="PTHR30532:SF24">
    <property type="entry name" value="FERRIC ENTEROBACTIN-BINDING PERIPLASMIC PROTEIN FEPB"/>
    <property type="match status" value="1"/>
</dbReference>
<keyword evidence="3" id="KW-0813">Transport</keyword>
<feature type="signal peptide" evidence="5">
    <location>
        <begin position="1"/>
        <end position="23"/>
    </location>
</feature>
<dbReference type="PROSITE" id="PS51257">
    <property type="entry name" value="PROKAR_LIPOPROTEIN"/>
    <property type="match status" value="1"/>
</dbReference>
<dbReference type="InterPro" id="IPR002491">
    <property type="entry name" value="ABC_transptr_periplasmic_BD"/>
</dbReference>
<protein>
    <submittedName>
        <fullName evidence="7">Iron complex transport system substrate-binding protein</fullName>
    </submittedName>
</protein>
<comment type="subcellular location">
    <subcellularLocation>
        <location evidence="1">Cell envelope</location>
    </subcellularLocation>
</comment>
<dbReference type="Pfam" id="PF01497">
    <property type="entry name" value="Peripla_BP_2"/>
    <property type="match status" value="1"/>
</dbReference>
<evidence type="ECO:0000256" key="4">
    <source>
        <dbReference type="ARBA" id="ARBA00022729"/>
    </source>
</evidence>
<dbReference type="AlphaFoldDB" id="A0A839N4G7"/>
<accession>A0A839N4G7</accession>
<evidence type="ECO:0000256" key="1">
    <source>
        <dbReference type="ARBA" id="ARBA00004196"/>
    </source>
</evidence>
<dbReference type="PROSITE" id="PS51318">
    <property type="entry name" value="TAT"/>
    <property type="match status" value="1"/>
</dbReference>